<organism evidence="2 3">
    <name type="scientific">Clostridium frigidicarnis</name>
    <dbReference type="NCBI Taxonomy" id="84698"/>
    <lineage>
        <taxon>Bacteria</taxon>
        <taxon>Bacillati</taxon>
        <taxon>Bacillota</taxon>
        <taxon>Clostridia</taxon>
        <taxon>Eubacteriales</taxon>
        <taxon>Clostridiaceae</taxon>
        <taxon>Clostridium</taxon>
    </lineage>
</organism>
<gene>
    <name evidence="2" type="ORF">SAMN04488528_1001177</name>
</gene>
<dbReference type="PROSITE" id="PS51257">
    <property type="entry name" value="PROKAR_LIPOPROTEIN"/>
    <property type="match status" value="1"/>
</dbReference>
<feature type="domain" description="DUF4352" evidence="1">
    <location>
        <begin position="77"/>
        <end position="185"/>
    </location>
</feature>
<dbReference type="Pfam" id="PF11611">
    <property type="entry name" value="DUF4352"/>
    <property type="match status" value="1"/>
</dbReference>
<dbReference type="RefSeq" id="WP_090037829.1">
    <property type="nucleotide sequence ID" value="NZ_FOKI01000001.1"/>
</dbReference>
<keyword evidence="3" id="KW-1185">Reference proteome</keyword>
<dbReference type="InterPro" id="IPR029051">
    <property type="entry name" value="DUF4352"/>
</dbReference>
<accession>A0A1I0V5W0</accession>
<dbReference type="OrthoDB" id="1908132at2"/>
<name>A0A1I0V5W0_9CLOT</name>
<proteinExistence type="predicted"/>
<dbReference type="STRING" id="84698.SAMN04488528_1001177"/>
<protein>
    <recommendedName>
        <fullName evidence="1">DUF4352 domain-containing protein</fullName>
    </recommendedName>
</protein>
<sequence length="195" mass="22349">MKKCLTKRNVITVVCVLVSFIIGCFVGDSSVIHRINESINKKLVDSKTNNYTIYKLNQEKLFEVGETATIRNDEKEKDVYSLKINSVQVSTKKNPSVENQPEKIIIINYTYKNIALDNEKLYISDSNFKIFDENGKVLQIYPSPDIRKYAENLPMGKSCDAEMAFALDNGKTLELMFYYDMLSDKPNAIFKTTLQ</sequence>
<dbReference type="EMBL" id="FOKI01000001">
    <property type="protein sequence ID" value="SFA71688.1"/>
    <property type="molecule type" value="Genomic_DNA"/>
</dbReference>
<dbReference type="Proteomes" id="UP000198619">
    <property type="component" value="Unassembled WGS sequence"/>
</dbReference>
<evidence type="ECO:0000313" key="3">
    <source>
        <dbReference type="Proteomes" id="UP000198619"/>
    </source>
</evidence>
<reference evidence="2 3" key="1">
    <citation type="submission" date="2016-10" db="EMBL/GenBank/DDBJ databases">
        <authorList>
            <person name="de Groot N.N."/>
        </authorList>
    </citation>
    <scope>NUCLEOTIDE SEQUENCE [LARGE SCALE GENOMIC DNA]</scope>
    <source>
        <strain evidence="2 3">DSM 12271</strain>
    </source>
</reference>
<evidence type="ECO:0000259" key="1">
    <source>
        <dbReference type="Pfam" id="PF11611"/>
    </source>
</evidence>
<dbReference type="AlphaFoldDB" id="A0A1I0V5W0"/>
<evidence type="ECO:0000313" key="2">
    <source>
        <dbReference type="EMBL" id="SFA71688.1"/>
    </source>
</evidence>